<feature type="site" description="Could be important to modulate the pK values of the two catalytic cysteine residues" evidence="11">
    <location>
        <position position="161"/>
    </location>
</feature>
<dbReference type="AlphaFoldDB" id="A0A244CKK7"/>
<dbReference type="OrthoDB" id="9805408at2"/>
<dbReference type="FunFam" id="3.10.310.10:FF:000002">
    <property type="entry name" value="Diaminopimelate epimerase"/>
    <property type="match status" value="1"/>
</dbReference>
<dbReference type="UniPathway" id="UPA00034">
    <property type="reaction ID" value="UER00025"/>
</dbReference>
<dbReference type="Pfam" id="PF01678">
    <property type="entry name" value="DAP_epimerase"/>
    <property type="match status" value="2"/>
</dbReference>
<dbReference type="GO" id="GO:0009089">
    <property type="term" value="P:lysine biosynthetic process via diaminopimelate"/>
    <property type="evidence" value="ECO:0007669"/>
    <property type="project" value="UniProtKB-UniRule"/>
</dbReference>
<evidence type="ECO:0000256" key="3">
    <source>
        <dbReference type="ARBA" id="ARBA00010219"/>
    </source>
</evidence>
<evidence type="ECO:0000256" key="12">
    <source>
        <dbReference type="PROSITE-ProRule" id="PRU10125"/>
    </source>
</evidence>
<dbReference type="RefSeq" id="WP_086746046.1">
    <property type="nucleotide sequence ID" value="NZ_MWPV01000009.1"/>
</dbReference>
<feature type="binding site" evidence="11">
    <location>
        <position position="46"/>
    </location>
    <ligand>
        <name>substrate</name>
    </ligand>
</feature>
<evidence type="ECO:0000256" key="10">
    <source>
        <dbReference type="ARBA" id="ARBA00074775"/>
    </source>
</evidence>
<comment type="caution">
    <text evidence="13">The sequence shown here is derived from an EMBL/GenBank/DDBJ whole genome shotgun (WGS) entry which is preliminary data.</text>
</comment>
<evidence type="ECO:0000256" key="9">
    <source>
        <dbReference type="ARBA" id="ARBA00051712"/>
    </source>
</evidence>
<comment type="function">
    <text evidence="11">Catalyzes the stereoinversion of LL-2,6-diaminopimelate (L,L-DAP) to meso-diaminopimelate (meso-DAP), a precursor of L-lysine and an essential component of the bacterial peptidoglycan.</text>
</comment>
<dbReference type="NCBIfam" id="TIGR00652">
    <property type="entry name" value="DapF"/>
    <property type="match status" value="1"/>
</dbReference>
<evidence type="ECO:0000256" key="4">
    <source>
        <dbReference type="ARBA" id="ARBA00013080"/>
    </source>
</evidence>
<evidence type="ECO:0000256" key="2">
    <source>
        <dbReference type="ARBA" id="ARBA00005196"/>
    </source>
</evidence>
<reference evidence="13 14" key="1">
    <citation type="submission" date="2017-02" db="EMBL/GenBank/DDBJ databases">
        <title>Pseudoalteromonas ulvae TC14 Genome.</title>
        <authorList>
            <person name="Molmeret M."/>
        </authorList>
    </citation>
    <scope>NUCLEOTIDE SEQUENCE [LARGE SCALE GENOMIC DNA]</scope>
    <source>
        <strain evidence="13">TC14</strain>
    </source>
</reference>
<dbReference type="InterPro" id="IPR001653">
    <property type="entry name" value="DAP_epimerase_DapF"/>
</dbReference>
<evidence type="ECO:0000256" key="7">
    <source>
        <dbReference type="ARBA" id="ARBA00023154"/>
    </source>
</evidence>
<gene>
    <name evidence="11" type="primary">dapF</name>
    <name evidence="13" type="ORF">B1199_20715</name>
</gene>
<feature type="binding site" evidence="11">
    <location>
        <begin position="76"/>
        <end position="77"/>
    </location>
    <ligand>
        <name>substrate</name>
    </ligand>
</feature>
<evidence type="ECO:0000313" key="14">
    <source>
        <dbReference type="Proteomes" id="UP000194841"/>
    </source>
</evidence>
<sequence length="276" mass="30496">MLVNFSKMHGLGNDFMVIDNVTQNVFISRDQIIKLANRHFGIGFDQLLMVEAPYDPDLDFHYRIFNADGNEVEQCGNGARCFARFVRMKGLTNRHKVMVSTKSGNITLHIEKDGLVSVNMGHPKFEPSDIPFKATKRENTYIFRAGDHTVFCGAVSMGNPHCVLLVDDIDTAPVETLGPALENHERFTQKANIGFMQVISPEHIKLRVWERGAGETLACGSGACAAVVIGILQKKLATHVRVDLPGGSLQVRWQGEGHSVRMTGPAEHVFDGQIAL</sequence>
<dbReference type="GO" id="GO:0005829">
    <property type="term" value="C:cytosol"/>
    <property type="evidence" value="ECO:0007669"/>
    <property type="project" value="TreeGrafter"/>
</dbReference>
<dbReference type="FunFam" id="3.10.310.10:FF:000001">
    <property type="entry name" value="Diaminopimelate epimerase"/>
    <property type="match status" value="1"/>
</dbReference>
<dbReference type="SUPFAM" id="SSF54506">
    <property type="entry name" value="Diaminopimelate epimerase-like"/>
    <property type="match status" value="1"/>
</dbReference>
<dbReference type="PANTHER" id="PTHR31689">
    <property type="entry name" value="DIAMINOPIMELATE EPIMERASE, CHLOROPLASTIC"/>
    <property type="match status" value="1"/>
</dbReference>
<organism evidence="13 14">
    <name type="scientific">Pseudoalteromonas ulvae</name>
    <dbReference type="NCBI Taxonomy" id="107327"/>
    <lineage>
        <taxon>Bacteria</taxon>
        <taxon>Pseudomonadati</taxon>
        <taxon>Pseudomonadota</taxon>
        <taxon>Gammaproteobacteria</taxon>
        <taxon>Alteromonadales</taxon>
        <taxon>Pseudoalteromonadaceae</taxon>
        <taxon>Pseudoalteromonas</taxon>
    </lineage>
</organism>
<keyword evidence="6 11" id="KW-0028">Amino-acid biosynthesis</keyword>
<comment type="subcellular location">
    <subcellularLocation>
        <location evidence="1 11">Cytoplasm</location>
    </subcellularLocation>
</comment>
<protein>
    <recommendedName>
        <fullName evidence="10 11">Diaminopimelate epimerase</fullName>
        <shortName evidence="11">DAP epimerase</shortName>
        <ecNumber evidence="4 11">5.1.1.7</ecNumber>
    </recommendedName>
    <alternativeName>
        <fullName evidence="11">PLP-independent amino acid racemase</fullName>
    </alternativeName>
</protein>
<feature type="active site" description="Proton donor" evidence="11">
    <location>
        <position position="75"/>
    </location>
</feature>
<accession>A0A244CKK7</accession>
<proteinExistence type="inferred from homology"/>
<dbReference type="Proteomes" id="UP000194841">
    <property type="component" value="Unassembled WGS sequence"/>
</dbReference>
<evidence type="ECO:0000256" key="5">
    <source>
        <dbReference type="ARBA" id="ARBA00022490"/>
    </source>
</evidence>
<feature type="active site" description="Proton acceptor" evidence="11">
    <location>
        <position position="219"/>
    </location>
</feature>
<dbReference type="PANTHER" id="PTHR31689:SF0">
    <property type="entry name" value="DIAMINOPIMELATE EPIMERASE"/>
    <property type="match status" value="1"/>
</dbReference>
<dbReference type="PROSITE" id="PS01326">
    <property type="entry name" value="DAP_EPIMERASE"/>
    <property type="match status" value="1"/>
</dbReference>
<keyword evidence="8 11" id="KW-0413">Isomerase</keyword>
<dbReference type="Gene3D" id="3.10.310.10">
    <property type="entry name" value="Diaminopimelate Epimerase, Chain A, domain 1"/>
    <property type="match status" value="2"/>
</dbReference>
<comment type="catalytic activity">
    <reaction evidence="9 11">
        <text>(2S,6S)-2,6-diaminopimelate = meso-2,6-diaminopimelate</text>
        <dbReference type="Rhea" id="RHEA:15393"/>
        <dbReference type="ChEBI" id="CHEBI:57609"/>
        <dbReference type="ChEBI" id="CHEBI:57791"/>
        <dbReference type="EC" id="5.1.1.7"/>
    </reaction>
</comment>
<feature type="binding site" evidence="11">
    <location>
        <position position="13"/>
    </location>
    <ligand>
        <name>substrate</name>
    </ligand>
</feature>
<feature type="site" description="Important for dimerization" evidence="11">
    <location>
        <position position="270"/>
    </location>
</feature>
<evidence type="ECO:0000256" key="1">
    <source>
        <dbReference type="ARBA" id="ARBA00004496"/>
    </source>
</evidence>
<dbReference type="EC" id="5.1.1.7" evidence="4 11"/>
<feature type="active site" evidence="12">
    <location>
        <position position="75"/>
    </location>
</feature>
<dbReference type="GO" id="GO:0008837">
    <property type="term" value="F:diaminopimelate epimerase activity"/>
    <property type="evidence" value="ECO:0007669"/>
    <property type="project" value="UniProtKB-UniRule"/>
</dbReference>
<comment type="similarity">
    <text evidence="3 11">Belongs to the diaminopimelate epimerase family.</text>
</comment>
<feature type="binding site" evidence="11">
    <location>
        <begin position="220"/>
        <end position="221"/>
    </location>
    <ligand>
        <name>substrate</name>
    </ligand>
</feature>
<keyword evidence="14" id="KW-1185">Reference proteome</keyword>
<feature type="site" description="Could be important to modulate the pK values of the two catalytic cysteine residues" evidence="11">
    <location>
        <position position="210"/>
    </location>
</feature>
<evidence type="ECO:0000256" key="8">
    <source>
        <dbReference type="ARBA" id="ARBA00023235"/>
    </source>
</evidence>
<dbReference type="HAMAP" id="MF_00197">
    <property type="entry name" value="DAP_epimerase"/>
    <property type="match status" value="1"/>
</dbReference>
<evidence type="ECO:0000256" key="11">
    <source>
        <dbReference type="HAMAP-Rule" id="MF_00197"/>
    </source>
</evidence>
<dbReference type="EMBL" id="MWPV01000009">
    <property type="protein sequence ID" value="OUL55904.1"/>
    <property type="molecule type" value="Genomic_DNA"/>
</dbReference>
<comment type="pathway">
    <text evidence="2 11">Amino-acid biosynthesis; L-lysine biosynthesis via DAP pathway; DL-2,6-diaminopimelate from LL-2,6-diaminopimelate: step 1/1.</text>
</comment>
<keyword evidence="5 11" id="KW-0963">Cytoplasm</keyword>
<name>A0A244CKK7_PSEDV</name>
<feature type="binding site" evidence="11">
    <location>
        <position position="66"/>
    </location>
    <ligand>
        <name>substrate</name>
    </ligand>
</feature>
<dbReference type="InterPro" id="IPR018510">
    <property type="entry name" value="DAP_epimerase_AS"/>
</dbReference>
<evidence type="ECO:0000313" key="13">
    <source>
        <dbReference type="EMBL" id="OUL55904.1"/>
    </source>
</evidence>
<feature type="binding site" evidence="11">
    <location>
        <position position="159"/>
    </location>
    <ligand>
        <name>substrate</name>
    </ligand>
</feature>
<feature type="binding site" evidence="11">
    <location>
        <begin position="210"/>
        <end position="211"/>
    </location>
    <ligand>
        <name>substrate</name>
    </ligand>
</feature>
<comment type="subunit">
    <text evidence="11">Homodimer.</text>
</comment>
<evidence type="ECO:0000256" key="6">
    <source>
        <dbReference type="ARBA" id="ARBA00022605"/>
    </source>
</evidence>
<feature type="binding site" evidence="11">
    <location>
        <position position="192"/>
    </location>
    <ligand>
        <name>substrate</name>
    </ligand>
</feature>
<keyword evidence="7 11" id="KW-0457">Lysine biosynthesis</keyword>